<reference evidence="3 4" key="1">
    <citation type="submission" date="2020-05" db="EMBL/GenBank/DDBJ databases">
        <title>Identification and distribution of gene clusters putatively required for synthesis of sphingolipid metabolism inhibitors in phylogenetically diverse species of the filamentous fungus Fusarium.</title>
        <authorList>
            <person name="Kim H.-S."/>
            <person name="Busman M."/>
            <person name="Brown D.W."/>
            <person name="Divon H."/>
            <person name="Uhlig S."/>
            <person name="Proctor R.H."/>
        </authorList>
    </citation>
    <scope>NUCLEOTIDE SEQUENCE [LARGE SCALE GENOMIC DNA]</scope>
    <source>
        <strain evidence="3 4">NRRL 25211</strain>
    </source>
</reference>
<dbReference type="Proteomes" id="UP000544095">
    <property type="component" value="Unassembled WGS sequence"/>
</dbReference>
<proteinExistence type="predicted"/>
<feature type="chain" id="PRO_5034203171" description="CBM-cenC domain-containing protein" evidence="2">
    <location>
        <begin position="19"/>
        <end position="304"/>
    </location>
</feature>
<feature type="compositionally biased region" description="Low complexity" evidence="1">
    <location>
        <begin position="107"/>
        <end position="146"/>
    </location>
</feature>
<dbReference type="EMBL" id="JAAOAR010000571">
    <property type="protein sequence ID" value="KAF5577900.1"/>
    <property type="molecule type" value="Genomic_DNA"/>
</dbReference>
<evidence type="ECO:0000313" key="3">
    <source>
        <dbReference type="EMBL" id="KAF5577900.1"/>
    </source>
</evidence>
<gene>
    <name evidence="3" type="ORF">FPANT_10208</name>
</gene>
<feature type="compositionally biased region" description="Polar residues" evidence="1">
    <location>
        <begin position="53"/>
        <end position="62"/>
    </location>
</feature>
<feature type="compositionally biased region" description="Low complexity" evidence="1">
    <location>
        <begin position="33"/>
        <end position="51"/>
    </location>
</feature>
<evidence type="ECO:0008006" key="5">
    <source>
        <dbReference type="Google" id="ProtNLM"/>
    </source>
</evidence>
<dbReference type="InterPro" id="IPR008979">
    <property type="entry name" value="Galactose-bd-like_sf"/>
</dbReference>
<feature type="signal peptide" evidence="2">
    <location>
        <begin position="1"/>
        <end position="18"/>
    </location>
</feature>
<feature type="region of interest" description="Disordered" evidence="1">
    <location>
        <begin position="107"/>
        <end position="155"/>
    </location>
</feature>
<feature type="region of interest" description="Disordered" evidence="1">
    <location>
        <begin position="19"/>
        <end position="62"/>
    </location>
</feature>
<evidence type="ECO:0000256" key="2">
    <source>
        <dbReference type="SAM" id="SignalP"/>
    </source>
</evidence>
<evidence type="ECO:0000313" key="4">
    <source>
        <dbReference type="Proteomes" id="UP000544095"/>
    </source>
</evidence>
<dbReference type="SUPFAM" id="SSF49785">
    <property type="entry name" value="Galactose-binding domain-like"/>
    <property type="match status" value="1"/>
</dbReference>
<dbReference type="AlphaFoldDB" id="A0A8H5NW45"/>
<sequence length="304" mass="31457">MRFTHPALLLALCQIASASPCKPSSSVTSRAPTSTENESASSATEISTAISGETGSSTVSHDTTLTASETISTSDLSVSTTLVSTSSAEPTTTLETTTTLEATTTIEATTDLSTPVDETTTTFESETSATLISTTTAEASTTTAAEPEIPSNRILNPGFEDALVYPWESMAGSLGKISSGAHSGSQAGSFAGNTPMSAMQGVRQFIEPTWITPGKSYKFSAWVKLTMTVGCGSPTIVCGHGMGQGATGLGGTIEQTGDYSLASVTCSWTQAQWEARPSVQVRGYCTNLSFFVDDATLEEVETLG</sequence>
<keyword evidence="4" id="KW-1185">Reference proteome</keyword>
<name>A0A8H5NW45_9HYPO</name>
<dbReference type="Gene3D" id="2.60.120.260">
    <property type="entry name" value="Galactose-binding domain-like"/>
    <property type="match status" value="1"/>
</dbReference>
<organism evidence="3 4">
    <name type="scientific">Fusarium pseudoanthophilum</name>
    <dbReference type="NCBI Taxonomy" id="48495"/>
    <lineage>
        <taxon>Eukaryota</taxon>
        <taxon>Fungi</taxon>
        <taxon>Dikarya</taxon>
        <taxon>Ascomycota</taxon>
        <taxon>Pezizomycotina</taxon>
        <taxon>Sordariomycetes</taxon>
        <taxon>Hypocreomycetidae</taxon>
        <taxon>Hypocreales</taxon>
        <taxon>Nectriaceae</taxon>
        <taxon>Fusarium</taxon>
        <taxon>Fusarium fujikuroi species complex</taxon>
    </lineage>
</organism>
<keyword evidence="2" id="KW-0732">Signal</keyword>
<comment type="caution">
    <text evidence="3">The sequence shown here is derived from an EMBL/GenBank/DDBJ whole genome shotgun (WGS) entry which is preliminary data.</text>
</comment>
<protein>
    <recommendedName>
        <fullName evidence="5">CBM-cenC domain-containing protein</fullName>
    </recommendedName>
</protein>
<evidence type="ECO:0000256" key="1">
    <source>
        <dbReference type="SAM" id="MobiDB-lite"/>
    </source>
</evidence>
<feature type="compositionally biased region" description="Polar residues" evidence="1">
    <location>
        <begin position="22"/>
        <end position="32"/>
    </location>
</feature>
<accession>A0A8H5NW45</accession>